<sequence>MTFEEVPVGTLFARQDWHPLDHKPHEVYVKLRDSFRWHLPDGSGYMNVNAIKIKNGARRSVNSGESVKKVTFLLGIKEIFAAIRRKQ</sequence>
<reference evidence="1" key="1">
    <citation type="journal article" date="2015" name="Nature">
        <title>Complex archaea that bridge the gap between prokaryotes and eukaryotes.</title>
        <authorList>
            <person name="Spang A."/>
            <person name="Saw J.H."/>
            <person name="Jorgensen S.L."/>
            <person name="Zaremba-Niedzwiedzka K."/>
            <person name="Martijn J."/>
            <person name="Lind A.E."/>
            <person name="van Eijk R."/>
            <person name="Schleper C."/>
            <person name="Guy L."/>
            <person name="Ettema T.J."/>
        </authorList>
    </citation>
    <scope>NUCLEOTIDE SEQUENCE</scope>
</reference>
<organism evidence="1">
    <name type="scientific">marine sediment metagenome</name>
    <dbReference type="NCBI Taxonomy" id="412755"/>
    <lineage>
        <taxon>unclassified sequences</taxon>
        <taxon>metagenomes</taxon>
        <taxon>ecological metagenomes</taxon>
    </lineage>
</organism>
<protein>
    <submittedName>
        <fullName evidence="1">Uncharacterized protein</fullName>
    </submittedName>
</protein>
<comment type="caution">
    <text evidence="1">The sequence shown here is derived from an EMBL/GenBank/DDBJ whole genome shotgun (WGS) entry which is preliminary data.</text>
</comment>
<dbReference type="EMBL" id="LAZR01012837">
    <property type="protein sequence ID" value="KKM24849.1"/>
    <property type="molecule type" value="Genomic_DNA"/>
</dbReference>
<proteinExistence type="predicted"/>
<name>A0A0F9IXN5_9ZZZZ</name>
<evidence type="ECO:0000313" key="1">
    <source>
        <dbReference type="EMBL" id="KKM24849.1"/>
    </source>
</evidence>
<dbReference type="AlphaFoldDB" id="A0A0F9IXN5"/>
<accession>A0A0F9IXN5</accession>
<gene>
    <name evidence="1" type="ORF">LCGC14_1601000</name>
</gene>